<sequence length="105" mass="11679">MKIKRKESKDTCGLVVGDLGFPIGTQVQFPLVSYWGGYWAMMVTNPPRGFDPETHPDFHPAVTSARLLVWRQYGFRGNAVTKSGQPSADPVKTTLVWANLTRAID</sequence>
<dbReference type="Proteomes" id="UP000215914">
    <property type="component" value="Unassembled WGS sequence"/>
</dbReference>
<keyword evidence="2" id="KW-1185">Reference proteome</keyword>
<evidence type="ECO:0000313" key="2">
    <source>
        <dbReference type="Proteomes" id="UP000215914"/>
    </source>
</evidence>
<reference evidence="1" key="1">
    <citation type="journal article" date="2017" name="Nature">
        <title>The sunflower genome provides insights into oil metabolism, flowering and Asterid evolution.</title>
        <authorList>
            <person name="Badouin H."/>
            <person name="Gouzy J."/>
            <person name="Grassa C.J."/>
            <person name="Murat F."/>
            <person name="Staton S.E."/>
            <person name="Cottret L."/>
            <person name="Lelandais-Briere C."/>
            <person name="Owens G.L."/>
            <person name="Carrere S."/>
            <person name="Mayjonade B."/>
            <person name="Legrand L."/>
            <person name="Gill N."/>
            <person name="Kane N.C."/>
            <person name="Bowers J.E."/>
            <person name="Hubner S."/>
            <person name="Bellec A."/>
            <person name="Berard A."/>
            <person name="Berges H."/>
            <person name="Blanchet N."/>
            <person name="Boniface M.C."/>
            <person name="Brunel D."/>
            <person name="Catrice O."/>
            <person name="Chaidir N."/>
            <person name="Claudel C."/>
            <person name="Donnadieu C."/>
            <person name="Faraut T."/>
            <person name="Fievet G."/>
            <person name="Helmstetter N."/>
            <person name="King M."/>
            <person name="Knapp S.J."/>
            <person name="Lai Z."/>
            <person name="Le Paslier M.C."/>
            <person name="Lippi Y."/>
            <person name="Lorenzon L."/>
            <person name="Mandel J.R."/>
            <person name="Marage G."/>
            <person name="Marchand G."/>
            <person name="Marquand E."/>
            <person name="Bret-Mestries E."/>
            <person name="Morien E."/>
            <person name="Nambeesan S."/>
            <person name="Nguyen T."/>
            <person name="Pegot-Espagnet P."/>
            <person name="Pouilly N."/>
            <person name="Raftis F."/>
            <person name="Sallet E."/>
            <person name="Schiex T."/>
            <person name="Thomas J."/>
            <person name="Vandecasteele C."/>
            <person name="Vares D."/>
            <person name="Vear F."/>
            <person name="Vautrin S."/>
            <person name="Crespi M."/>
            <person name="Mangin B."/>
            <person name="Burke J.M."/>
            <person name="Salse J."/>
            <person name="Munos S."/>
            <person name="Vincourt P."/>
            <person name="Rieseberg L.H."/>
            <person name="Langlade N.B."/>
        </authorList>
    </citation>
    <scope>NUCLEOTIDE SEQUENCE</scope>
    <source>
        <tissue evidence="1">Leaves</tissue>
    </source>
</reference>
<name>A0A9K3IFN9_HELAN</name>
<accession>A0A9K3IFN9</accession>
<gene>
    <name evidence="1" type="ORF">HanXRQr2_Chr08g0346671</name>
</gene>
<reference evidence="1" key="2">
    <citation type="submission" date="2020-06" db="EMBL/GenBank/DDBJ databases">
        <title>Helianthus annuus Genome sequencing and assembly Release 2.</title>
        <authorList>
            <person name="Gouzy J."/>
            <person name="Langlade N."/>
            <person name="Munos S."/>
        </authorList>
    </citation>
    <scope>NUCLEOTIDE SEQUENCE</scope>
    <source>
        <tissue evidence="1">Leaves</tissue>
    </source>
</reference>
<comment type="caution">
    <text evidence="1">The sequence shown here is derived from an EMBL/GenBank/DDBJ whole genome shotgun (WGS) entry which is preliminary data.</text>
</comment>
<dbReference type="AlphaFoldDB" id="A0A9K3IFN9"/>
<evidence type="ECO:0000313" key="1">
    <source>
        <dbReference type="EMBL" id="KAF5796029.1"/>
    </source>
</evidence>
<dbReference type="EMBL" id="MNCJ02000323">
    <property type="protein sequence ID" value="KAF5796029.1"/>
    <property type="molecule type" value="Genomic_DNA"/>
</dbReference>
<dbReference type="Gramene" id="mRNA:HanXRQr2_Chr08g0346671">
    <property type="protein sequence ID" value="CDS:HanXRQr2_Chr08g0346671.1"/>
    <property type="gene ID" value="HanXRQr2_Chr08g0346671"/>
</dbReference>
<organism evidence="1 2">
    <name type="scientific">Helianthus annuus</name>
    <name type="common">Common sunflower</name>
    <dbReference type="NCBI Taxonomy" id="4232"/>
    <lineage>
        <taxon>Eukaryota</taxon>
        <taxon>Viridiplantae</taxon>
        <taxon>Streptophyta</taxon>
        <taxon>Embryophyta</taxon>
        <taxon>Tracheophyta</taxon>
        <taxon>Spermatophyta</taxon>
        <taxon>Magnoliopsida</taxon>
        <taxon>eudicotyledons</taxon>
        <taxon>Gunneridae</taxon>
        <taxon>Pentapetalae</taxon>
        <taxon>asterids</taxon>
        <taxon>campanulids</taxon>
        <taxon>Asterales</taxon>
        <taxon>Asteraceae</taxon>
        <taxon>Asteroideae</taxon>
        <taxon>Heliantheae alliance</taxon>
        <taxon>Heliantheae</taxon>
        <taxon>Helianthus</taxon>
    </lineage>
</organism>
<proteinExistence type="predicted"/>
<protein>
    <submittedName>
        <fullName evidence="1">Uncharacterized protein</fullName>
    </submittedName>
</protein>